<dbReference type="GO" id="GO:0004523">
    <property type="term" value="F:RNA-DNA hybrid ribonuclease activity"/>
    <property type="evidence" value="ECO:0007669"/>
    <property type="project" value="InterPro"/>
</dbReference>
<keyword evidence="4" id="KW-1185">Reference proteome</keyword>
<dbReference type="InterPro" id="IPR002156">
    <property type="entry name" value="RNaseH_domain"/>
</dbReference>
<evidence type="ECO:0000259" key="2">
    <source>
        <dbReference type="Pfam" id="PF13966"/>
    </source>
</evidence>
<dbReference type="GO" id="GO:0003676">
    <property type="term" value="F:nucleic acid binding"/>
    <property type="evidence" value="ECO:0007669"/>
    <property type="project" value="InterPro"/>
</dbReference>
<comment type="caution">
    <text evidence="3">The sequence shown here is derived from an EMBL/GenBank/DDBJ whole genome shotgun (WGS) entry which is preliminary data.</text>
</comment>
<name>A0AAD4WSQ5_PRUDU</name>
<dbReference type="InterPro" id="IPR044730">
    <property type="entry name" value="RNase_H-like_dom_plant"/>
</dbReference>
<dbReference type="Gene3D" id="3.30.420.10">
    <property type="entry name" value="Ribonuclease H-like superfamily/Ribonuclease H"/>
    <property type="match status" value="1"/>
</dbReference>
<dbReference type="CDD" id="cd06222">
    <property type="entry name" value="RNase_H_like"/>
    <property type="match status" value="1"/>
</dbReference>
<gene>
    <name evidence="3" type="ORF">L3X38_001468</name>
</gene>
<accession>A0AAD4WSQ5</accession>
<feature type="domain" description="Reverse transcriptase zinc-binding" evidence="2">
    <location>
        <begin position="57"/>
        <end position="142"/>
    </location>
</feature>
<dbReference type="AlphaFoldDB" id="A0AAD4WSQ5"/>
<dbReference type="Pfam" id="PF13966">
    <property type="entry name" value="zf-RVT"/>
    <property type="match status" value="1"/>
</dbReference>
<organism evidence="3 4">
    <name type="scientific">Prunus dulcis</name>
    <name type="common">Almond</name>
    <name type="synonym">Amygdalus dulcis</name>
    <dbReference type="NCBI Taxonomy" id="3755"/>
    <lineage>
        <taxon>Eukaryota</taxon>
        <taxon>Viridiplantae</taxon>
        <taxon>Streptophyta</taxon>
        <taxon>Embryophyta</taxon>
        <taxon>Tracheophyta</taxon>
        <taxon>Spermatophyta</taxon>
        <taxon>Magnoliopsida</taxon>
        <taxon>eudicotyledons</taxon>
        <taxon>Gunneridae</taxon>
        <taxon>Pentapetalae</taxon>
        <taxon>rosids</taxon>
        <taxon>fabids</taxon>
        <taxon>Rosales</taxon>
        <taxon>Rosaceae</taxon>
        <taxon>Amygdaloideae</taxon>
        <taxon>Amygdaleae</taxon>
        <taxon>Prunus</taxon>
    </lineage>
</organism>
<dbReference type="EMBL" id="JAJFAZ020000001">
    <property type="protein sequence ID" value="KAI5348581.1"/>
    <property type="molecule type" value="Genomic_DNA"/>
</dbReference>
<dbReference type="InterPro" id="IPR036397">
    <property type="entry name" value="RNaseH_sf"/>
</dbReference>
<reference evidence="3 4" key="1">
    <citation type="journal article" date="2022" name="G3 (Bethesda)">
        <title>Whole-genome sequence and methylome profiling of the almond [Prunus dulcis (Mill.) D.A. Webb] cultivar 'Nonpareil'.</title>
        <authorList>
            <person name="D'Amico-Willman K.M."/>
            <person name="Ouma W.Z."/>
            <person name="Meulia T."/>
            <person name="Sideli G.M."/>
            <person name="Gradziel T.M."/>
            <person name="Fresnedo-Ramirez J."/>
        </authorList>
    </citation>
    <scope>NUCLEOTIDE SEQUENCE [LARGE SCALE GENOMIC DNA]</scope>
    <source>
        <strain evidence="3">Clone GOH B32 T37-40</strain>
    </source>
</reference>
<dbReference type="InterPro" id="IPR026960">
    <property type="entry name" value="RVT-Znf"/>
</dbReference>
<evidence type="ECO:0000313" key="4">
    <source>
        <dbReference type="Proteomes" id="UP001054821"/>
    </source>
</evidence>
<dbReference type="InterPro" id="IPR012337">
    <property type="entry name" value="RNaseH-like_sf"/>
</dbReference>
<protein>
    <submittedName>
        <fullName evidence="3">Uncharacterized protein</fullName>
    </submittedName>
</protein>
<dbReference type="PANTHER" id="PTHR47723:SF19">
    <property type="entry name" value="POLYNUCLEOTIDYL TRANSFERASE, RIBONUCLEASE H-LIKE SUPERFAMILY PROTEIN"/>
    <property type="match status" value="1"/>
</dbReference>
<dbReference type="Pfam" id="PF13456">
    <property type="entry name" value="RVT_3"/>
    <property type="match status" value="1"/>
</dbReference>
<dbReference type="InterPro" id="IPR053151">
    <property type="entry name" value="RNase_H-like"/>
</dbReference>
<dbReference type="PANTHER" id="PTHR47723">
    <property type="entry name" value="OS05G0353850 PROTEIN"/>
    <property type="match status" value="1"/>
</dbReference>
<sequence length="407" mass="46236">MLRLNVGDFLDEGVWDFNCLRECLSFHIIQLILSVHAGFNGSGADKYIWQFTPNGSFSVKSAYSSFLPAEASVKWDWQFLGRLRLPPKVKTFLWIVCHRKLLTNVQMQKRGLTQVPTCPICDYPMETIAHLFKDCPLSLAIWNCLQIGNNPSPDMVDFKEWLLRNLQSKRKVYNGLPWPLVFALYLWFTWKWRCKGIFDQRFVMPGEPHQLILQYVLEWFNATKPPSLSYVPSVVQLHWIAPTYGVCKINTDGSRNCVSEFISAGGLLRDNYGAWIKGFFVKLGVGSVLEAELWGIFWGLHLAWESGFRVVEVESDSSVAVALLSSSTISTHPLFSLIRCCKLKVQAGWRCSVKHIFREQNVTDDVLASKSSEFGTGVQYFTEVPTFFATCLAEDAIGVSRSRVVCA</sequence>
<dbReference type="SUPFAM" id="SSF53098">
    <property type="entry name" value="Ribonuclease H-like"/>
    <property type="match status" value="1"/>
</dbReference>
<evidence type="ECO:0000259" key="1">
    <source>
        <dbReference type="Pfam" id="PF13456"/>
    </source>
</evidence>
<proteinExistence type="predicted"/>
<dbReference type="Proteomes" id="UP001054821">
    <property type="component" value="Chromosome 1"/>
</dbReference>
<evidence type="ECO:0000313" key="3">
    <source>
        <dbReference type="EMBL" id="KAI5348581.1"/>
    </source>
</evidence>
<feature type="domain" description="RNase H type-1" evidence="1">
    <location>
        <begin position="250"/>
        <end position="370"/>
    </location>
</feature>